<dbReference type="RefSeq" id="WP_290401147.1">
    <property type="nucleotide sequence ID" value="NZ_JAUHLN010000004.1"/>
</dbReference>
<gene>
    <name evidence="3" type="ORF">QYF49_18830</name>
</gene>
<dbReference type="Gene3D" id="3.30.530.20">
    <property type="match status" value="1"/>
</dbReference>
<proteinExistence type="inferred from homology"/>
<sequence length="173" mass="20054">MSVNYGTNSLKTAVEGKVLVIERVFNAPRDLVFKAFSQPEHLSKWWGPKGWETEIRQFDFRPNGVWLYCMKCMDKNQGDFYGQESCGKAVYQEIIEPQKIVYKDYFADAEGNEMEGMPEMLITIEFMEYEGATRVINRSEFATEEALQQVKEMGVVEGFSSQMERLDQLLENL</sequence>
<evidence type="ECO:0000256" key="1">
    <source>
        <dbReference type="ARBA" id="ARBA00006817"/>
    </source>
</evidence>
<dbReference type="SUPFAM" id="SSF55961">
    <property type="entry name" value="Bet v1-like"/>
    <property type="match status" value="1"/>
</dbReference>
<evidence type="ECO:0000313" key="3">
    <source>
        <dbReference type="EMBL" id="MDN4075029.1"/>
    </source>
</evidence>
<dbReference type="Pfam" id="PF08327">
    <property type="entry name" value="AHSA1"/>
    <property type="match status" value="1"/>
</dbReference>
<protein>
    <submittedName>
        <fullName evidence="3">SRPBCC domain-containing protein</fullName>
    </submittedName>
</protein>
<dbReference type="InterPro" id="IPR013538">
    <property type="entry name" value="ASHA1/2-like_C"/>
</dbReference>
<name>A0ABT8EAT4_9BACL</name>
<comment type="caution">
    <text evidence="3">The sequence shown here is derived from an EMBL/GenBank/DDBJ whole genome shotgun (WGS) entry which is preliminary data.</text>
</comment>
<organism evidence="3 4">
    <name type="scientific">Fictibacillus terranigra</name>
    <dbReference type="NCBI Taxonomy" id="3058424"/>
    <lineage>
        <taxon>Bacteria</taxon>
        <taxon>Bacillati</taxon>
        <taxon>Bacillota</taxon>
        <taxon>Bacilli</taxon>
        <taxon>Bacillales</taxon>
        <taxon>Fictibacillaceae</taxon>
        <taxon>Fictibacillus</taxon>
    </lineage>
</organism>
<keyword evidence="4" id="KW-1185">Reference proteome</keyword>
<evidence type="ECO:0000313" key="4">
    <source>
        <dbReference type="Proteomes" id="UP001168694"/>
    </source>
</evidence>
<dbReference type="Proteomes" id="UP001168694">
    <property type="component" value="Unassembled WGS sequence"/>
</dbReference>
<dbReference type="EMBL" id="JAUHLN010000004">
    <property type="protein sequence ID" value="MDN4075029.1"/>
    <property type="molecule type" value="Genomic_DNA"/>
</dbReference>
<comment type="similarity">
    <text evidence="1">Belongs to the AHA1 family.</text>
</comment>
<feature type="domain" description="Activator of Hsp90 ATPase homologue 1/2-like C-terminal" evidence="2">
    <location>
        <begin position="26"/>
        <end position="171"/>
    </location>
</feature>
<dbReference type="InterPro" id="IPR023393">
    <property type="entry name" value="START-like_dom_sf"/>
</dbReference>
<evidence type="ECO:0000259" key="2">
    <source>
        <dbReference type="Pfam" id="PF08327"/>
    </source>
</evidence>
<accession>A0ABT8EAT4</accession>
<reference evidence="3" key="1">
    <citation type="submission" date="2023-06" db="EMBL/GenBank/DDBJ databases">
        <title>Draft Genome Sequences of Representative Paenibacillus Polymyxa, Bacillus cereus, Fictibacillus sp., and Brevibacillus agri Strains Isolated from Amazonian Dark Earth.</title>
        <authorList>
            <person name="Pellegrinetti T.A."/>
            <person name="Cunha I.C.M."/>
            <person name="Chaves M.G."/>
            <person name="Freitas A.S."/>
            <person name="Silva A.V.R."/>
            <person name="Tsai S.M."/>
            <person name="Mendes L.W."/>
        </authorList>
    </citation>
    <scope>NUCLEOTIDE SEQUENCE</scope>
    <source>
        <strain evidence="3">CENA-BCM004</strain>
    </source>
</reference>